<dbReference type="InterPro" id="IPR015867">
    <property type="entry name" value="N-reg_PII/ATP_PRibTrfase_C"/>
</dbReference>
<dbReference type="RefSeq" id="WP_209885804.1">
    <property type="nucleotide sequence ID" value="NZ_JAGGMR010000001.1"/>
</dbReference>
<protein>
    <submittedName>
        <fullName evidence="2">Periplasmic divalent cation tolerance protein</fullName>
    </submittedName>
</protein>
<comment type="caution">
    <text evidence="2">The sequence shown here is derived from an EMBL/GenBank/DDBJ whole genome shotgun (WGS) entry which is preliminary data.</text>
</comment>
<sequence length="111" mass="12056">MASTPTVWTVTTTTPTEQAAEDIAKAAVAEQLAAAAWISGPVKSVWWHLGESGTGEEWRVELRTPAGIVDQLMDRIRTLHPWDNPELIGVPIGACSDAYIEWARKSTIAAE</sequence>
<evidence type="ECO:0000313" key="3">
    <source>
        <dbReference type="Proteomes" id="UP001519325"/>
    </source>
</evidence>
<dbReference type="Proteomes" id="UP001519325">
    <property type="component" value="Unassembled WGS sequence"/>
</dbReference>
<dbReference type="Pfam" id="PF03091">
    <property type="entry name" value="CutA1"/>
    <property type="match status" value="1"/>
</dbReference>
<dbReference type="EMBL" id="JAGGMR010000001">
    <property type="protein sequence ID" value="MBP2188495.1"/>
    <property type="molecule type" value="Genomic_DNA"/>
</dbReference>
<comment type="similarity">
    <text evidence="1">Belongs to the CutA family.</text>
</comment>
<dbReference type="Gene3D" id="3.30.70.120">
    <property type="match status" value="1"/>
</dbReference>
<reference evidence="2 3" key="1">
    <citation type="submission" date="2021-03" db="EMBL/GenBank/DDBJ databases">
        <title>Sequencing the genomes of 1000 actinobacteria strains.</title>
        <authorList>
            <person name="Klenk H.-P."/>
        </authorList>
    </citation>
    <scope>NUCLEOTIDE SEQUENCE [LARGE SCALE GENOMIC DNA]</scope>
    <source>
        <strain evidence="2 3">DSM 45516</strain>
    </source>
</reference>
<evidence type="ECO:0000313" key="2">
    <source>
        <dbReference type="EMBL" id="MBP2188495.1"/>
    </source>
</evidence>
<dbReference type="InterPro" id="IPR011322">
    <property type="entry name" value="N-reg_PII-like_a/b"/>
</dbReference>
<keyword evidence="3" id="KW-1185">Reference proteome</keyword>
<dbReference type="SUPFAM" id="SSF54913">
    <property type="entry name" value="GlnB-like"/>
    <property type="match status" value="1"/>
</dbReference>
<evidence type="ECO:0000256" key="1">
    <source>
        <dbReference type="ARBA" id="ARBA00010169"/>
    </source>
</evidence>
<accession>A0ABS4QBI1</accession>
<dbReference type="PANTHER" id="PTHR23419">
    <property type="entry name" value="DIVALENT CATION TOLERANCE CUTA-RELATED"/>
    <property type="match status" value="1"/>
</dbReference>
<gene>
    <name evidence="2" type="ORF">BJ987_001396</name>
</gene>
<dbReference type="InterPro" id="IPR004323">
    <property type="entry name" value="Ion_tolerance_CutA"/>
</dbReference>
<proteinExistence type="inferred from homology"/>
<name>A0ABS4QBI1_9NOCA</name>
<dbReference type="PANTHER" id="PTHR23419:SF8">
    <property type="entry name" value="FI09726P"/>
    <property type="match status" value="1"/>
</dbReference>
<organism evidence="2 3">
    <name type="scientific">Nocardia goodfellowii</name>
    <dbReference type="NCBI Taxonomy" id="882446"/>
    <lineage>
        <taxon>Bacteria</taxon>
        <taxon>Bacillati</taxon>
        <taxon>Actinomycetota</taxon>
        <taxon>Actinomycetes</taxon>
        <taxon>Mycobacteriales</taxon>
        <taxon>Nocardiaceae</taxon>
        <taxon>Nocardia</taxon>
    </lineage>
</organism>